<accession>A0A0C9XLZ8</accession>
<evidence type="ECO:0000313" key="1">
    <source>
        <dbReference type="EMBL" id="KIJ98531.1"/>
    </source>
</evidence>
<keyword evidence="2" id="KW-1185">Reference proteome</keyword>
<sequence>MSSIPPVVHGASFSLFRFPAMPLIALDPKLVQMFTTHFSNIFPFPPHGSLLFKYEFVSSSRIGFWPPRS</sequence>
<dbReference type="EMBL" id="KN838667">
    <property type="protein sequence ID" value="KIJ98531.1"/>
    <property type="molecule type" value="Genomic_DNA"/>
</dbReference>
<dbReference type="AlphaFoldDB" id="A0A0C9XLZ8"/>
<dbReference type="Proteomes" id="UP000054477">
    <property type="component" value="Unassembled WGS sequence"/>
</dbReference>
<reference evidence="1 2" key="1">
    <citation type="submission" date="2014-04" db="EMBL/GenBank/DDBJ databases">
        <authorList>
            <consortium name="DOE Joint Genome Institute"/>
            <person name="Kuo A."/>
            <person name="Kohler A."/>
            <person name="Nagy L.G."/>
            <person name="Floudas D."/>
            <person name="Copeland A."/>
            <person name="Barry K.W."/>
            <person name="Cichocki N."/>
            <person name="Veneault-Fourrey C."/>
            <person name="LaButti K."/>
            <person name="Lindquist E.A."/>
            <person name="Lipzen A."/>
            <person name="Lundell T."/>
            <person name="Morin E."/>
            <person name="Murat C."/>
            <person name="Sun H."/>
            <person name="Tunlid A."/>
            <person name="Henrissat B."/>
            <person name="Grigoriev I.V."/>
            <person name="Hibbett D.S."/>
            <person name="Martin F."/>
            <person name="Nordberg H.P."/>
            <person name="Cantor M.N."/>
            <person name="Hua S.X."/>
        </authorList>
    </citation>
    <scope>NUCLEOTIDE SEQUENCE [LARGE SCALE GENOMIC DNA]</scope>
    <source>
        <strain evidence="1 2">LaAM-08-1</strain>
    </source>
</reference>
<name>A0A0C9XLZ8_9AGAR</name>
<dbReference type="HOGENOM" id="CLU_2776289_0_0_1"/>
<reference evidence="2" key="2">
    <citation type="submission" date="2015-01" db="EMBL/GenBank/DDBJ databases">
        <title>Evolutionary Origins and Diversification of the Mycorrhizal Mutualists.</title>
        <authorList>
            <consortium name="DOE Joint Genome Institute"/>
            <consortium name="Mycorrhizal Genomics Consortium"/>
            <person name="Kohler A."/>
            <person name="Kuo A."/>
            <person name="Nagy L.G."/>
            <person name="Floudas D."/>
            <person name="Copeland A."/>
            <person name="Barry K.W."/>
            <person name="Cichocki N."/>
            <person name="Veneault-Fourrey C."/>
            <person name="LaButti K."/>
            <person name="Lindquist E.A."/>
            <person name="Lipzen A."/>
            <person name="Lundell T."/>
            <person name="Morin E."/>
            <person name="Murat C."/>
            <person name="Riley R."/>
            <person name="Ohm R."/>
            <person name="Sun H."/>
            <person name="Tunlid A."/>
            <person name="Henrissat B."/>
            <person name="Grigoriev I.V."/>
            <person name="Hibbett D.S."/>
            <person name="Martin F."/>
        </authorList>
    </citation>
    <scope>NUCLEOTIDE SEQUENCE [LARGE SCALE GENOMIC DNA]</scope>
    <source>
        <strain evidence="2">LaAM-08-1</strain>
    </source>
</reference>
<evidence type="ECO:0000313" key="2">
    <source>
        <dbReference type="Proteomes" id="UP000054477"/>
    </source>
</evidence>
<gene>
    <name evidence="1" type="ORF">K443DRAFT_680715</name>
</gene>
<proteinExistence type="predicted"/>
<organism evidence="1 2">
    <name type="scientific">Laccaria amethystina LaAM-08-1</name>
    <dbReference type="NCBI Taxonomy" id="1095629"/>
    <lineage>
        <taxon>Eukaryota</taxon>
        <taxon>Fungi</taxon>
        <taxon>Dikarya</taxon>
        <taxon>Basidiomycota</taxon>
        <taxon>Agaricomycotina</taxon>
        <taxon>Agaricomycetes</taxon>
        <taxon>Agaricomycetidae</taxon>
        <taxon>Agaricales</taxon>
        <taxon>Agaricineae</taxon>
        <taxon>Hydnangiaceae</taxon>
        <taxon>Laccaria</taxon>
    </lineage>
</organism>
<protein>
    <submittedName>
        <fullName evidence="1">Uncharacterized protein</fullName>
    </submittedName>
</protein>